<dbReference type="Gramene" id="KMS96029">
    <property type="protein sequence ID" value="KMS96029"/>
    <property type="gene ID" value="BVRB_002880"/>
</dbReference>
<dbReference type="Proteomes" id="UP000035740">
    <property type="component" value="Unassembled WGS sequence"/>
</dbReference>
<dbReference type="AlphaFoldDB" id="A0A0J8B4D3"/>
<evidence type="ECO:0000313" key="2">
    <source>
        <dbReference type="Proteomes" id="UP000035740"/>
    </source>
</evidence>
<dbReference type="EMBL" id="KQ090415">
    <property type="protein sequence ID" value="KMS96029.1"/>
    <property type="molecule type" value="Genomic_DNA"/>
</dbReference>
<name>A0A0J8B4D3_BETVV</name>
<proteinExistence type="predicted"/>
<organism evidence="1 2">
    <name type="scientific">Beta vulgaris subsp. vulgaris</name>
    <name type="common">Beet</name>
    <dbReference type="NCBI Taxonomy" id="3555"/>
    <lineage>
        <taxon>Eukaryota</taxon>
        <taxon>Viridiplantae</taxon>
        <taxon>Streptophyta</taxon>
        <taxon>Embryophyta</taxon>
        <taxon>Tracheophyta</taxon>
        <taxon>Spermatophyta</taxon>
        <taxon>Magnoliopsida</taxon>
        <taxon>eudicotyledons</taxon>
        <taxon>Gunneridae</taxon>
        <taxon>Pentapetalae</taxon>
        <taxon>Caryophyllales</taxon>
        <taxon>Chenopodiaceae</taxon>
        <taxon>Betoideae</taxon>
        <taxon>Beta</taxon>
    </lineage>
</organism>
<protein>
    <submittedName>
        <fullName evidence="1">Uncharacterized protein</fullName>
    </submittedName>
</protein>
<reference evidence="1 2" key="1">
    <citation type="journal article" date="2014" name="Nature">
        <title>The genome of the recently domesticated crop plant sugar beet (Beta vulgaris).</title>
        <authorList>
            <person name="Dohm J.C."/>
            <person name="Minoche A.E."/>
            <person name="Holtgrawe D."/>
            <person name="Capella-Gutierrez S."/>
            <person name="Zakrzewski F."/>
            <person name="Tafer H."/>
            <person name="Rupp O."/>
            <person name="Sorensen T.R."/>
            <person name="Stracke R."/>
            <person name="Reinhardt R."/>
            <person name="Goesmann A."/>
            <person name="Kraft T."/>
            <person name="Schulz B."/>
            <person name="Stadler P.F."/>
            <person name="Schmidt T."/>
            <person name="Gabaldon T."/>
            <person name="Lehrach H."/>
            <person name="Weisshaar B."/>
            <person name="Himmelbauer H."/>
        </authorList>
    </citation>
    <scope>NUCLEOTIDE SEQUENCE [LARGE SCALE GENOMIC DNA]</scope>
    <source>
        <tissue evidence="1">Taproot</tissue>
    </source>
</reference>
<sequence length="53" mass="6260">MIVMTFQIAFCVSIESSRIEFLSSVSCKIAEKMGEKREERETRFIIFNFFSRS</sequence>
<evidence type="ECO:0000313" key="1">
    <source>
        <dbReference type="EMBL" id="KMS96029.1"/>
    </source>
</evidence>
<keyword evidence="2" id="KW-1185">Reference proteome</keyword>
<gene>
    <name evidence="1" type="ORF">BVRB_002880</name>
</gene>
<accession>A0A0J8B4D3</accession>